<dbReference type="Gene3D" id="3.40.50.300">
    <property type="entry name" value="P-loop containing nucleotide triphosphate hydrolases"/>
    <property type="match status" value="1"/>
</dbReference>
<gene>
    <name evidence="2" type="ORF">ACHAW5_007025</name>
</gene>
<feature type="compositionally biased region" description="Basic and acidic residues" evidence="1">
    <location>
        <begin position="20"/>
        <end position="38"/>
    </location>
</feature>
<dbReference type="SUPFAM" id="SSF52540">
    <property type="entry name" value="P-loop containing nucleoside triphosphate hydrolases"/>
    <property type="match status" value="1"/>
</dbReference>
<dbReference type="InterPro" id="IPR027417">
    <property type="entry name" value="P-loop_NTPase"/>
</dbReference>
<evidence type="ECO:0000313" key="2">
    <source>
        <dbReference type="EMBL" id="KAL3778570.1"/>
    </source>
</evidence>
<accession>A0ABD3NQY5</accession>
<sequence length="169" mass="19139">MLMLWQTKRRRVGRSSAQEEEGRSTGLRERLDDMERELSASPASPKQTVVKYYIVVVGGLDGYGKSSMVKQLSQRLQEKYSQKGATVVAWATPTDSLSAIRPVFDKRGGPIARAFYVVSNYMLQYELQQLEKQQQKQLDSNTFSNFQADCLLVVVIDRWYSSTVALSVS</sequence>
<feature type="region of interest" description="Disordered" evidence="1">
    <location>
        <begin position="1"/>
        <end position="42"/>
    </location>
</feature>
<proteinExistence type="predicted"/>
<dbReference type="Proteomes" id="UP001530315">
    <property type="component" value="Unassembled WGS sequence"/>
</dbReference>
<name>A0ABD3NQY5_9STRA</name>
<protein>
    <submittedName>
        <fullName evidence="2">Uncharacterized protein</fullName>
    </submittedName>
</protein>
<dbReference type="EMBL" id="JALLAZ020001209">
    <property type="protein sequence ID" value="KAL3778570.1"/>
    <property type="molecule type" value="Genomic_DNA"/>
</dbReference>
<reference evidence="2 3" key="1">
    <citation type="submission" date="2024-10" db="EMBL/GenBank/DDBJ databases">
        <title>Updated reference genomes for cyclostephanoid diatoms.</title>
        <authorList>
            <person name="Roberts W.R."/>
            <person name="Alverson A.J."/>
        </authorList>
    </citation>
    <scope>NUCLEOTIDE SEQUENCE [LARGE SCALE GENOMIC DNA]</scope>
    <source>
        <strain evidence="2 3">AJA276-08</strain>
    </source>
</reference>
<dbReference type="AlphaFoldDB" id="A0ABD3NQY5"/>
<organism evidence="2 3">
    <name type="scientific">Stephanodiscus triporus</name>
    <dbReference type="NCBI Taxonomy" id="2934178"/>
    <lineage>
        <taxon>Eukaryota</taxon>
        <taxon>Sar</taxon>
        <taxon>Stramenopiles</taxon>
        <taxon>Ochrophyta</taxon>
        <taxon>Bacillariophyta</taxon>
        <taxon>Coscinodiscophyceae</taxon>
        <taxon>Thalassiosirophycidae</taxon>
        <taxon>Stephanodiscales</taxon>
        <taxon>Stephanodiscaceae</taxon>
        <taxon>Stephanodiscus</taxon>
    </lineage>
</organism>
<evidence type="ECO:0000256" key="1">
    <source>
        <dbReference type="SAM" id="MobiDB-lite"/>
    </source>
</evidence>
<keyword evidence="3" id="KW-1185">Reference proteome</keyword>
<comment type="caution">
    <text evidence="2">The sequence shown here is derived from an EMBL/GenBank/DDBJ whole genome shotgun (WGS) entry which is preliminary data.</text>
</comment>
<evidence type="ECO:0000313" key="3">
    <source>
        <dbReference type="Proteomes" id="UP001530315"/>
    </source>
</evidence>